<dbReference type="Gene3D" id="3.40.50.1000">
    <property type="entry name" value="HAD superfamily/HAD-like"/>
    <property type="match status" value="2"/>
</dbReference>
<accession>A0A0S1SUN8</accession>
<dbReference type="GO" id="GO:0005737">
    <property type="term" value="C:cytoplasm"/>
    <property type="evidence" value="ECO:0007669"/>
    <property type="project" value="TreeGrafter"/>
</dbReference>
<dbReference type="InterPro" id="IPR006357">
    <property type="entry name" value="HAD-SF_hydro_IIA"/>
</dbReference>
<accession>A0A0S1SFA4</accession>
<dbReference type="Pfam" id="PF13344">
    <property type="entry name" value="Hydrolase_6"/>
    <property type="match status" value="1"/>
</dbReference>
<dbReference type="Proteomes" id="UP000069135">
    <property type="component" value="Chromosome"/>
</dbReference>
<dbReference type="InterPro" id="IPR023214">
    <property type="entry name" value="HAD_sf"/>
</dbReference>
<reference evidence="2" key="1">
    <citation type="submission" date="2015-10" db="EMBL/GenBank/DDBJ databases">
        <title>Analysis of five complete genome sequences for members of the class Peribacteria in the recently recognized Peregrinibacteria bacterial phylum.</title>
        <authorList>
            <person name="Anantharaman K."/>
            <person name="Brown C.T."/>
            <person name="Burstein D."/>
            <person name="Castelle C.J."/>
            <person name="Probst A.J."/>
            <person name="Thomas B.C."/>
            <person name="Williams K.H."/>
            <person name="Banfield J.F."/>
        </authorList>
    </citation>
    <scope>NUCLEOTIDE SEQUENCE [LARGE SCALE GENOMIC DNA]</scope>
</reference>
<gene>
    <name evidence="1" type="ORF">PeribacterD1_0669</name>
</gene>
<sequence>MELQEINCVLLDKDGVLINGNTVLPGAREFVEQARSNSMPTTILSNTSRLTGPALARVIREKIGVSDLKDEEVVTAVDVTMQYLREHPSRECPEDVRLHVVGEEGFIEAMQDAGFTVVNDQWKQGNWQVLPTDVVNGLDTHSTYEKLAPPWNAVRLGARLISVNSDRSYRSASGAELPAAGAQLAYLATAKEDGRPDIVLGKPHVAIAEVALKRMQMTPESARIAVIGDNIREDMGLATQLHDAGWKAEGWMMLTGVTTKDQCNRFPISRVFMDLRETMNALFSQR</sequence>
<dbReference type="Pfam" id="PF13242">
    <property type="entry name" value="Hydrolase_like"/>
    <property type="match status" value="1"/>
</dbReference>
<dbReference type="GO" id="GO:0016791">
    <property type="term" value="F:phosphatase activity"/>
    <property type="evidence" value="ECO:0007669"/>
    <property type="project" value="TreeGrafter"/>
</dbReference>
<accession>A0A0S1SNQ0</accession>
<proteinExistence type="predicted"/>
<dbReference type="NCBIfam" id="TIGR01460">
    <property type="entry name" value="HAD-SF-IIA"/>
    <property type="match status" value="1"/>
</dbReference>
<dbReference type="EMBL" id="CP013065">
    <property type="protein sequence ID" value="ALM13343.1"/>
    <property type="molecule type" value="Genomic_DNA"/>
</dbReference>
<dbReference type="InterPro" id="IPR036412">
    <property type="entry name" value="HAD-like_sf"/>
</dbReference>
<accession>A0A0S1SIP0</accession>
<evidence type="ECO:0000313" key="2">
    <source>
        <dbReference type="Proteomes" id="UP000069135"/>
    </source>
</evidence>
<evidence type="ECO:0000313" key="1">
    <source>
        <dbReference type="EMBL" id="ALM13343.1"/>
    </source>
</evidence>
<dbReference type="KEGG" id="prf:PeribacterA2_0669"/>
<dbReference type="PANTHER" id="PTHR19288">
    <property type="entry name" value="4-NITROPHENYLPHOSPHATASE-RELATED"/>
    <property type="match status" value="1"/>
</dbReference>
<organism evidence="1 2">
    <name type="scientific">Candidatus Peribacter riflensis</name>
    <dbReference type="NCBI Taxonomy" id="1735162"/>
    <lineage>
        <taxon>Bacteria</taxon>
        <taxon>Candidatus Peregrinibacteriota</taxon>
        <taxon>Candidatus Peribacteria</taxon>
        <taxon>Candidatus Peribacterales</taxon>
        <taxon>Candidatus Peribacteraceae</taxon>
        <taxon>Candidatus Peribacter</taxon>
    </lineage>
</organism>
<accession>A0A0S1SSB0</accession>
<dbReference type="PANTHER" id="PTHR19288:SF46">
    <property type="entry name" value="HALOACID DEHALOGENASE-LIKE HYDROLASE DOMAIN-CONTAINING PROTEIN 2"/>
    <property type="match status" value="1"/>
</dbReference>
<dbReference type="STRING" id="1735162.PeribacterB2_0669"/>
<dbReference type="AlphaFoldDB" id="A0A0S1SNQ0"/>
<dbReference type="SUPFAM" id="SSF56784">
    <property type="entry name" value="HAD-like"/>
    <property type="match status" value="1"/>
</dbReference>
<name>A0A0S1SNQ0_9BACT</name>
<protein>
    <submittedName>
        <fullName evidence="1">NagD protein</fullName>
    </submittedName>
</protein>
<reference evidence="1 2" key="2">
    <citation type="journal article" date="2016" name="PeerJ">
        <title>Analysis of five complete genome sequences for members of the class Peribacteria in the recently recognized Peregrinibacteria bacterial phylum.</title>
        <authorList>
            <person name="Anantharaman K."/>
            <person name="Brown C.T."/>
            <person name="Burstein D."/>
            <person name="Castelle C.J."/>
            <person name="Probst A.J."/>
            <person name="Thomas B.C."/>
            <person name="Williams K.H."/>
            <person name="Banfield J.F."/>
        </authorList>
    </citation>
    <scope>NUCLEOTIDE SEQUENCE [LARGE SCALE GENOMIC DNA]</scope>
    <source>
        <strain evidence="1">RIFOXYD1_FULL_PER-ii_59_16</strain>
    </source>
</reference>